<dbReference type="AlphaFoldDB" id="A0AAV6VNW1"/>
<feature type="chain" id="PRO_5043686601" description="Secreted protein" evidence="1">
    <location>
        <begin position="22"/>
        <end position="241"/>
    </location>
</feature>
<reference evidence="2 3" key="1">
    <citation type="journal article" date="2022" name="Nat. Ecol. Evol.">
        <title>A masculinizing supergene underlies an exaggerated male reproductive morph in a spider.</title>
        <authorList>
            <person name="Hendrickx F."/>
            <person name="De Corte Z."/>
            <person name="Sonet G."/>
            <person name="Van Belleghem S.M."/>
            <person name="Kostlbacher S."/>
            <person name="Vangestel C."/>
        </authorList>
    </citation>
    <scope>NUCLEOTIDE SEQUENCE [LARGE SCALE GENOMIC DNA]</scope>
    <source>
        <strain evidence="2">W744_W776</strain>
    </source>
</reference>
<accession>A0AAV6VNW1</accession>
<evidence type="ECO:0000256" key="1">
    <source>
        <dbReference type="SAM" id="SignalP"/>
    </source>
</evidence>
<dbReference type="Proteomes" id="UP000827092">
    <property type="component" value="Unassembled WGS sequence"/>
</dbReference>
<comment type="caution">
    <text evidence="2">The sequence shown here is derived from an EMBL/GenBank/DDBJ whole genome shotgun (WGS) entry which is preliminary data.</text>
</comment>
<keyword evidence="1" id="KW-0732">Signal</keyword>
<evidence type="ECO:0000313" key="3">
    <source>
        <dbReference type="Proteomes" id="UP000827092"/>
    </source>
</evidence>
<gene>
    <name evidence="2" type="ORF">JTE90_006481</name>
</gene>
<evidence type="ECO:0000313" key="2">
    <source>
        <dbReference type="EMBL" id="KAG8197780.1"/>
    </source>
</evidence>
<sequence>MSFNGVIVGGLLLLCVYYTEAKITQTTTNHHLNPKATAIHLGLLHPTRTKVGANATKACRHSTAVESFVASFYTYFIVTNDPIVVKRLKLPSDSASKRLKPLVKKILADGHQCDADYIAEEVASTIGRAGTLQLAEHYKRAAYGIGDFLYLSGILNCKNAIQLAREFFAYVEKAFGENDSYDSYMQGIVYGLSDFLIAHQDVLKEVTLELADQFFKEFSDGNAGTCEAPASGAAPAAGKEL</sequence>
<protein>
    <recommendedName>
        <fullName evidence="4">Secreted protein</fullName>
    </recommendedName>
</protein>
<evidence type="ECO:0008006" key="4">
    <source>
        <dbReference type="Google" id="ProtNLM"/>
    </source>
</evidence>
<keyword evidence="3" id="KW-1185">Reference proteome</keyword>
<proteinExistence type="predicted"/>
<feature type="signal peptide" evidence="1">
    <location>
        <begin position="1"/>
        <end position="21"/>
    </location>
</feature>
<organism evidence="2 3">
    <name type="scientific">Oedothorax gibbosus</name>
    <dbReference type="NCBI Taxonomy" id="931172"/>
    <lineage>
        <taxon>Eukaryota</taxon>
        <taxon>Metazoa</taxon>
        <taxon>Ecdysozoa</taxon>
        <taxon>Arthropoda</taxon>
        <taxon>Chelicerata</taxon>
        <taxon>Arachnida</taxon>
        <taxon>Araneae</taxon>
        <taxon>Araneomorphae</taxon>
        <taxon>Entelegynae</taxon>
        <taxon>Araneoidea</taxon>
        <taxon>Linyphiidae</taxon>
        <taxon>Erigoninae</taxon>
        <taxon>Oedothorax</taxon>
    </lineage>
</organism>
<dbReference type="EMBL" id="JAFNEN010000050">
    <property type="protein sequence ID" value="KAG8197780.1"/>
    <property type="molecule type" value="Genomic_DNA"/>
</dbReference>
<name>A0AAV6VNW1_9ARAC</name>